<dbReference type="InterPro" id="IPR039461">
    <property type="entry name" value="Peptidase_M49"/>
</dbReference>
<feature type="signal peptide" evidence="3">
    <location>
        <begin position="1"/>
        <end position="28"/>
    </location>
</feature>
<keyword evidence="5" id="KW-1185">Reference proteome</keyword>
<dbReference type="GO" id="GO:0005737">
    <property type="term" value="C:cytoplasm"/>
    <property type="evidence" value="ECO:0007669"/>
    <property type="project" value="TreeGrafter"/>
</dbReference>
<accession>A0AAV5KR34</accession>
<organism evidence="4 5">
    <name type="scientific">Rubroshorea leprosula</name>
    <dbReference type="NCBI Taxonomy" id="152421"/>
    <lineage>
        <taxon>Eukaryota</taxon>
        <taxon>Viridiplantae</taxon>
        <taxon>Streptophyta</taxon>
        <taxon>Embryophyta</taxon>
        <taxon>Tracheophyta</taxon>
        <taxon>Spermatophyta</taxon>
        <taxon>Magnoliopsida</taxon>
        <taxon>eudicotyledons</taxon>
        <taxon>Gunneridae</taxon>
        <taxon>Pentapetalae</taxon>
        <taxon>rosids</taxon>
        <taxon>malvids</taxon>
        <taxon>Malvales</taxon>
        <taxon>Dipterocarpaceae</taxon>
        <taxon>Rubroshorea</taxon>
    </lineage>
</organism>
<gene>
    <name evidence="4" type="ORF">SLEP1_g36105</name>
</gene>
<dbReference type="GO" id="GO:0046872">
    <property type="term" value="F:metal ion binding"/>
    <property type="evidence" value="ECO:0007669"/>
    <property type="project" value="UniProtKB-KW"/>
</dbReference>
<evidence type="ECO:0000256" key="2">
    <source>
        <dbReference type="ARBA" id="ARBA00022801"/>
    </source>
</evidence>
<keyword evidence="3" id="KW-0732">Signal</keyword>
<keyword evidence="2" id="KW-0378">Hydrolase</keyword>
<dbReference type="EMBL" id="BPVZ01000073">
    <property type="protein sequence ID" value="GKV26891.1"/>
    <property type="molecule type" value="Genomic_DNA"/>
</dbReference>
<dbReference type="PANTHER" id="PTHR23422">
    <property type="entry name" value="DIPEPTIDYL PEPTIDASE III-RELATED"/>
    <property type="match status" value="1"/>
</dbReference>
<dbReference type="GO" id="GO:0008239">
    <property type="term" value="F:dipeptidyl-peptidase activity"/>
    <property type="evidence" value="ECO:0007669"/>
    <property type="project" value="TreeGrafter"/>
</dbReference>
<dbReference type="PANTHER" id="PTHR23422:SF9">
    <property type="entry name" value="ZN-DEPENDENT HYDROLASE"/>
    <property type="match status" value="1"/>
</dbReference>
<evidence type="ECO:0000313" key="5">
    <source>
        <dbReference type="Proteomes" id="UP001054252"/>
    </source>
</evidence>
<name>A0AAV5KR34_9ROSI</name>
<evidence type="ECO:0000313" key="4">
    <source>
        <dbReference type="EMBL" id="GKV26891.1"/>
    </source>
</evidence>
<evidence type="ECO:0000256" key="3">
    <source>
        <dbReference type="SAM" id="SignalP"/>
    </source>
</evidence>
<reference evidence="4 5" key="1">
    <citation type="journal article" date="2021" name="Commun. Biol.">
        <title>The genome of Shorea leprosula (Dipterocarpaceae) highlights the ecological relevance of drought in aseasonal tropical rainforests.</title>
        <authorList>
            <person name="Ng K.K.S."/>
            <person name="Kobayashi M.J."/>
            <person name="Fawcett J.A."/>
            <person name="Hatakeyama M."/>
            <person name="Paape T."/>
            <person name="Ng C.H."/>
            <person name="Ang C.C."/>
            <person name="Tnah L.H."/>
            <person name="Lee C.T."/>
            <person name="Nishiyama T."/>
            <person name="Sese J."/>
            <person name="O'Brien M.J."/>
            <person name="Copetti D."/>
            <person name="Mohd Noor M.I."/>
            <person name="Ong R.C."/>
            <person name="Putra M."/>
            <person name="Sireger I.Z."/>
            <person name="Indrioko S."/>
            <person name="Kosugi Y."/>
            <person name="Izuno A."/>
            <person name="Isagi Y."/>
            <person name="Lee S.L."/>
            <person name="Shimizu K.K."/>
        </authorList>
    </citation>
    <scope>NUCLEOTIDE SEQUENCE [LARGE SCALE GENOMIC DNA]</scope>
    <source>
        <strain evidence="4">214</strain>
    </source>
</reference>
<sequence length="293" mass="33178">MNMLAHFGLLVVWLKCACLLQTACPCVATFEAFIGVRDDKATAQVKLFGDNLQVLEKNLPLDNAYKSKDVIAAPIYKSKDVIAAHIRVIQLIYNAGDVKGPQTVAFNLPNDERIVKDRGTSMVMLKNVSEAKNWKNYTRLWKKQKQISWSLGTEDVSAQYDLAWRKLMGKPAIQLPLINYAINADCSLFTYIVRKGHALQFNWLFEKKAFTLHPDDTFSVDFDKVEEAVESLRRKILTIQPQGDKEAASLLLQKHCVITTPLKVALQKLECTQVCAAVFLHLLMHTYTHLELV</sequence>
<keyword evidence="1" id="KW-0479">Metal-binding</keyword>
<proteinExistence type="predicted"/>
<feature type="chain" id="PRO_5043876358" evidence="3">
    <location>
        <begin position="29"/>
        <end position="293"/>
    </location>
</feature>
<comment type="caution">
    <text evidence="4">The sequence shown here is derived from an EMBL/GenBank/DDBJ whole genome shotgun (WGS) entry which is preliminary data.</text>
</comment>
<evidence type="ECO:0000256" key="1">
    <source>
        <dbReference type="ARBA" id="ARBA00022723"/>
    </source>
</evidence>
<dbReference type="AlphaFoldDB" id="A0AAV5KR34"/>
<protein>
    <submittedName>
        <fullName evidence="4">Uncharacterized protein</fullName>
    </submittedName>
</protein>
<dbReference type="Proteomes" id="UP001054252">
    <property type="component" value="Unassembled WGS sequence"/>
</dbReference>